<dbReference type="InterPro" id="IPR013830">
    <property type="entry name" value="SGNH_hydro"/>
</dbReference>
<keyword evidence="2" id="KW-0378">Hydrolase</keyword>
<evidence type="ECO:0000313" key="3">
    <source>
        <dbReference type="Proteomes" id="UP000247832"/>
    </source>
</evidence>
<evidence type="ECO:0000259" key="1">
    <source>
        <dbReference type="Pfam" id="PF13472"/>
    </source>
</evidence>
<dbReference type="OrthoDB" id="3465773at2"/>
<reference evidence="2 3" key="1">
    <citation type="submission" date="2018-05" db="EMBL/GenBank/DDBJ databases">
        <title>Genetic diversity of glacier-inhabiting Cryobacterium bacteria in China and description of Cryobacterium mengkeensis sp. nov. and Arthrobacter glacialis sp. nov.</title>
        <authorList>
            <person name="Liu Q."/>
            <person name="Xin Y.-H."/>
        </authorList>
    </citation>
    <scope>NUCLEOTIDE SEQUENCE [LARGE SCALE GENOMIC DNA]</scope>
    <source>
        <strain evidence="2 3">LI2</strain>
    </source>
</reference>
<dbReference type="CDD" id="cd01832">
    <property type="entry name" value="SGNH_hydrolase_like_1"/>
    <property type="match status" value="1"/>
</dbReference>
<dbReference type="Proteomes" id="UP000247832">
    <property type="component" value="Unassembled WGS sequence"/>
</dbReference>
<comment type="caution">
    <text evidence="2">The sequence shown here is derived from an EMBL/GenBank/DDBJ whole genome shotgun (WGS) entry which is preliminary data.</text>
</comment>
<dbReference type="AlphaFoldDB" id="A0A2V5L1Y6"/>
<protein>
    <submittedName>
        <fullName evidence="2">SGNH hydrolase</fullName>
    </submittedName>
</protein>
<dbReference type="InterPro" id="IPR036514">
    <property type="entry name" value="SGNH_hydro_sf"/>
</dbReference>
<evidence type="ECO:0000313" key="2">
    <source>
        <dbReference type="EMBL" id="PYI65331.1"/>
    </source>
</evidence>
<sequence>MEFSARYVALGDSFTEGLGDADPELPNQVRGWADRTAGQLAAARPGETFGYANLAIRGKKMKQILSGQVDAAVAMNPTLVTIYAGINDILRPKVDIDAMLASYSDGIAKLTATGARVLVFTGFDASSSKVFAGIRGRTAVYNELLREVADTRGAELVDYWRFREYNDWRLWGVDRMHMSTPGHINMANRVLETLGETARIPLPELPPIPVRTSAETFKDNAAWTREYVGPWIGRRLRGVSSGDSLSARWPVLRAPVVQG</sequence>
<name>A0A2V5L1Y6_9MICC</name>
<proteinExistence type="predicted"/>
<dbReference type="InterPro" id="IPR053140">
    <property type="entry name" value="GDSL_Rv0518-like"/>
</dbReference>
<dbReference type="SUPFAM" id="SSF52266">
    <property type="entry name" value="SGNH hydrolase"/>
    <property type="match status" value="1"/>
</dbReference>
<accession>A0A2V5L1Y6</accession>
<dbReference type="GO" id="GO:0016787">
    <property type="term" value="F:hydrolase activity"/>
    <property type="evidence" value="ECO:0007669"/>
    <property type="project" value="UniProtKB-KW"/>
</dbReference>
<dbReference type="EMBL" id="QJVD01000026">
    <property type="protein sequence ID" value="PYI65331.1"/>
    <property type="molecule type" value="Genomic_DNA"/>
</dbReference>
<feature type="domain" description="SGNH hydrolase-type esterase" evidence="1">
    <location>
        <begin position="9"/>
        <end position="183"/>
    </location>
</feature>
<dbReference type="RefSeq" id="WP_110502514.1">
    <property type="nucleotide sequence ID" value="NZ_QJVD01000026.1"/>
</dbReference>
<dbReference type="Pfam" id="PF13472">
    <property type="entry name" value="Lipase_GDSL_2"/>
    <property type="match status" value="1"/>
</dbReference>
<gene>
    <name evidence="2" type="ORF">CVV68_18685</name>
</gene>
<dbReference type="PANTHER" id="PTHR43784">
    <property type="entry name" value="GDSL-LIKE LIPASE/ACYLHYDROLASE, PUTATIVE (AFU_ORTHOLOGUE AFUA_2G00820)-RELATED"/>
    <property type="match status" value="1"/>
</dbReference>
<keyword evidence="3" id="KW-1185">Reference proteome</keyword>
<dbReference type="PANTHER" id="PTHR43784:SF2">
    <property type="entry name" value="GDSL-LIKE LIPASE_ACYLHYDROLASE, PUTATIVE (AFU_ORTHOLOGUE AFUA_2G00820)-RELATED"/>
    <property type="match status" value="1"/>
</dbReference>
<organism evidence="2 3">
    <name type="scientific">Arthrobacter livingstonensis</name>
    <dbReference type="NCBI Taxonomy" id="670078"/>
    <lineage>
        <taxon>Bacteria</taxon>
        <taxon>Bacillati</taxon>
        <taxon>Actinomycetota</taxon>
        <taxon>Actinomycetes</taxon>
        <taxon>Micrococcales</taxon>
        <taxon>Micrococcaceae</taxon>
        <taxon>Arthrobacter</taxon>
    </lineage>
</organism>
<dbReference type="Gene3D" id="3.40.50.1110">
    <property type="entry name" value="SGNH hydrolase"/>
    <property type="match status" value="1"/>
</dbReference>